<dbReference type="STRING" id="4781.A0A0P1AWX0"/>
<name>A0A0P1AWX0_PLAHL</name>
<feature type="coiled-coil region" evidence="1">
    <location>
        <begin position="539"/>
        <end position="616"/>
    </location>
</feature>
<evidence type="ECO:0000256" key="2">
    <source>
        <dbReference type="SAM" id="MobiDB-lite"/>
    </source>
</evidence>
<protein>
    <submittedName>
        <fullName evidence="3">Uncharacterized protein</fullName>
    </submittedName>
</protein>
<dbReference type="OMA" id="VQDGRYC"/>
<accession>A0A0P1AWX0</accession>
<feature type="region of interest" description="Disordered" evidence="2">
    <location>
        <begin position="744"/>
        <end position="774"/>
    </location>
</feature>
<dbReference type="OrthoDB" id="10262255at2759"/>
<sequence>MKRKELLSVCENLIKSFDPALTTVDDHATEKLQNLSSPSDHEFLQQVLYGSYRYREILRPMLAIFLDTHSSQVSRADYTKFLIIGYLALFRLEELGATAFAKLVLALQPASMHTFLSYLFDPNELRGTLQTQWTRVLDADFIETHIIDKMLSFRPTIDKLLSQLHAKAFGGASSTGSSKSSASSFICKSSRKQLTVPVAPNITQPKPRKGPEPIQISQEVKANPMPAFLNSLSLAELQAQQEARKMRIKADVASKYNSFDEFQLATATRGSNLEAVRAEVEREREAALRFDFKAKPVPHANTSSNPIEVKLTAAAILREDAVHQRKKEREVALIRAYESELRDPLEFYRWQANMQQQDESNWRQEVETRRLEMVQAQYDAIEAARQAKADNREVARSMKQDAKQRAAERDKEELELIEKYQHLTEEAKRIRETAPREAEAQVRGENARQRDALQEFLTGERERKAEEDAKERAAREDLIRQIRALDRVHREHVAMFDPTVTAQLGLLQEMSLVELRERLRLRRDEQKRWEDTRREAILADKQEKEADLLEKATNAARRRRATASANAAARSKKKAQAVAREMEEQALRRKNTLELAEKLKRQREERALQTEKLRLECEELAARQRFLGAAKYMLEEKHFYQLECGFERQAKKRQEKHQMEFATVEIVRDKEYSMRKEFRERLRRARRDEDKARTSVYLRDKEDARRRDQHEDETLRALVCHEHQRVAQARGTLQKRNIYATSHSTRFSKAKIQPEVPEKKVSRNQELERQQLTT</sequence>
<dbReference type="PANTHER" id="PTHR34649">
    <property type="entry name" value="CILIA- AND FLAGELLA-ASSOCIATED PROTEIN 99"/>
    <property type="match status" value="1"/>
</dbReference>
<dbReference type="Proteomes" id="UP000054928">
    <property type="component" value="Unassembled WGS sequence"/>
</dbReference>
<feature type="compositionally biased region" description="Basic and acidic residues" evidence="2">
    <location>
        <begin position="756"/>
        <end position="774"/>
    </location>
</feature>
<evidence type="ECO:0000313" key="4">
    <source>
        <dbReference type="Proteomes" id="UP000054928"/>
    </source>
</evidence>
<organism evidence="3 4">
    <name type="scientific">Plasmopara halstedii</name>
    <name type="common">Downy mildew of sunflower</name>
    <dbReference type="NCBI Taxonomy" id="4781"/>
    <lineage>
        <taxon>Eukaryota</taxon>
        <taxon>Sar</taxon>
        <taxon>Stramenopiles</taxon>
        <taxon>Oomycota</taxon>
        <taxon>Peronosporomycetes</taxon>
        <taxon>Peronosporales</taxon>
        <taxon>Peronosporaceae</taxon>
        <taxon>Plasmopara</taxon>
    </lineage>
</organism>
<proteinExistence type="predicted"/>
<reference evidence="4" key="1">
    <citation type="submission" date="2014-09" db="EMBL/GenBank/DDBJ databases">
        <authorList>
            <person name="Sharma Rahul"/>
            <person name="Thines Marco"/>
        </authorList>
    </citation>
    <scope>NUCLEOTIDE SEQUENCE [LARGE SCALE GENOMIC DNA]</scope>
</reference>
<keyword evidence="4" id="KW-1185">Reference proteome</keyword>
<keyword evidence="1" id="KW-0175">Coiled coil</keyword>
<dbReference type="RefSeq" id="XP_024581907.1">
    <property type="nucleotide sequence ID" value="XM_024716294.1"/>
</dbReference>
<feature type="region of interest" description="Disordered" evidence="2">
    <location>
        <begin position="431"/>
        <end position="470"/>
    </location>
</feature>
<dbReference type="InterPro" id="IPR039341">
    <property type="entry name" value="CFAP99"/>
</dbReference>
<dbReference type="AlphaFoldDB" id="A0A0P1AWX0"/>
<evidence type="ECO:0000313" key="3">
    <source>
        <dbReference type="EMBL" id="CEG45538.1"/>
    </source>
</evidence>
<dbReference type="PANTHER" id="PTHR34649:SF1">
    <property type="entry name" value="CILIA- AND FLAGELLA-ASSOCIATED PROTEIN 99"/>
    <property type="match status" value="1"/>
</dbReference>
<evidence type="ECO:0000256" key="1">
    <source>
        <dbReference type="SAM" id="Coils"/>
    </source>
</evidence>
<dbReference type="EMBL" id="CCYD01001583">
    <property type="protein sequence ID" value="CEG45538.1"/>
    <property type="molecule type" value="Genomic_DNA"/>
</dbReference>
<dbReference type="GeneID" id="36396882"/>